<accession>A0A409YR87</accession>
<dbReference type="InParanoid" id="A0A409YR87"/>
<name>A0A409YR87_9AGAR</name>
<proteinExistence type="predicted"/>
<dbReference type="EMBL" id="NHYE01000469">
    <property type="protein sequence ID" value="PPR05510.1"/>
    <property type="molecule type" value="Genomic_DNA"/>
</dbReference>
<sequence length="83" mass="9407">MRTYKPGSRRASTRITPSDVGFAGFAKEVQKSVGYGYRHGKSSYQQYLEALQSPNIPARDEPFRQFANRRVSFPLAMQGSFVE</sequence>
<keyword evidence="2" id="KW-1185">Reference proteome</keyword>
<evidence type="ECO:0000313" key="2">
    <source>
        <dbReference type="Proteomes" id="UP000284706"/>
    </source>
</evidence>
<dbReference type="AlphaFoldDB" id="A0A409YR87"/>
<dbReference type="Proteomes" id="UP000284706">
    <property type="component" value="Unassembled WGS sequence"/>
</dbReference>
<comment type="caution">
    <text evidence="1">The sequence shown here is derived from an EMBL/GenBank/DDBJ whole genome shotgun (WGS) entry which is preliminary data.</text>
</comment>
<protein>
    <submittedName>
        <fullName evidence="1">Uncharacterized protein</fullName>
    </submittedName>
</protein>
<organism evidence="1 2">
    <name type="scientific">Gymnopilus dilepis</name>
    <dbReference type="NCBI Taxonomy" id="231916"/>
    <lineage>
        <taxon>Eukaryota</taxon>
        <taxon>Fungi</taxon>
        <taxon>Dikarya</taxon>
        <taxon>Basidiomycota</taxon>
        <taxon>Agaricomycotina</taxon>
        <taxon>Agaricomycetes</taxon>
        <taxon>Agaricomycetidae</taxon>
        <taxon>Agaricales</taxon>
        <taxon>Agaricineae</taxon>
        <taxon>Hymenogastraceae</taxon>
        <taxon>Gymnopilus</taxon>
    </lineage>
</organism>
<reference evidence="1 2" key="1">
    <citation type="journal article" date="2018" name="Evol. Lett.">
        <title>Horizontal gene cluster transfer increased hallucinogenic mushroom diversity.</title>
        <authorList>
            <person name="Reynolds H.T."/>
            <person name="Vijayakumar V."/>
            <person name="Gluck-Thaler E."/>
            <person name="Korotkin H.B."/>
            <person name="Matheny P.B."/>
            <person name="Slot J.C."/>
        </authorList>
    </citation>
    <scope>NUCLEOTIDE SEQUENCE [LARGE SCALE GENOMIC DNA]</scope>
    <source>
        <strain evidence="1 2">SRW20</strain>
    </source>
</reference>
<evidence type="ECO:0000313" key="1">
    <source>
        <dbReference type="EMBL" id="PPR05510.1"/>
    </source>
</evidence>
<gene>
    <name evidence="1" type="ORF">CVT26_009014</name>
</gene>